<dbReference type="InterPro" id="IPR049059">
    <property type="entry name" value="NAD_Glu_DH_HM1"/>
</dbReference>
<organism evidence="7 8">
    <name type="scientific">Sphingorhabdus arenilitoris</name>
    <dbReference type="NCBI Taxonomy" id="1490041"/>
    <lineage>
        <taxon>Bacteria</taxon>
        <taxon>Pseudomonadati</taxon>
        <taxon>Pseudomonadota</taxon>
        <taxon>Alphaproteobacteria</taxon>
        <taxon>Sphingomonadales</taxon>
        <taxon>Sphingomonadaceae</taxon>
        <taxon>Sphingorhabdus</taxon>
    </lineage>
</organism>
<proteinExistence type="predicted"/>
<dbReference type="Pfam" id="PF05088">
    <property type="entry name" value="Bac_GDH_CD"/>
    <property type="match status" value="1"/>
</dbReference>
<reference evidence="8" key="1">
    <citation type="journal article" date="2019" name="Int. J. Syst. Evol. Microbiol.">
        <title>The Global Catalogue of Microorganisms (GCM) 10K type strain sequencing project: providing services to taxonomists for standard genome sequencing and annotation.</title>
        <authorList>
            <consortium name="The Broad Institute Genomics Platform"/>
            <consortium name="The Broad Institute Genome Sequencing Center for Infectious Disease"/>
            <person name="Wu L."/>
            <person name="Ma J."/>
        </authorList>
    </citation>
    <scope>NUCLEOTIDE SEQUENCE [LARGE SCALE GENOMIC DNA]</scope>
    <source>
        <strain evidence="8">CECT 8531</strain>
    </source>
</reference>
<accession>A0ABV8RDS1</accession>
<evidence type="ECO:0000259" key="2">
    <source>
        <dbReference type="Pfam" id="PF05088"/>
    </source>
</evidence>
<evidence type="ECO:0000259" key="5">
    <source>
        <dbReference type="Pfam" id="PF21076"/>
    </source>
</evidence>
<dbReference type="InterPro" id="IPR028971">
    <property type="entry name" value="NAD-GDH_cat"/>
</dbReference>
<dbReference type="Pfam" id="PF21076">
    <property type="entry name" value="GDH_ACT2"/>
    <property type="match status" value="1"/>
</dbReference>
<keyword evidence="8" id="KW-1185">Reference proteome</keyword>
<evidence type="ECO:0000313" key="7">
    <source>
        <dbReference type="EMBL" id="MFC4291557.1"/>
    </source>
</evidence>
<dbReference type="InterPro" id="IPR024727">
    <property type="entry name" value="NAD_Glu_DH_N_ACT1"/>
</dbReference>
<dbReference type="InterPro" id="IPR036291">
    <property type="entry name" value="NAD(P)-bd_dom_sf"/>
</dbReference>
<dbReference type="SUPFAM" id="SSF51735">
    <property type="entry name" value="NAD(P)-binding Rossmann-fold domains"/>
    <property type="match status" value="1"/>
</dbReference>
<protein>
    <submittedName>
        <fullName evidence="7">NAD-glutamate dehydrogenase</fullName>
    </submittedName>
</protein>
<evidence type="ECO:0000259" key="3">
    <source>
        <dbReference type="Pfam" id="PF21074"/>
    </source>
</evidence>
<dbReference type="PANTHER" id="PTHR43403:SF1">
    <property type="entry name" value="NAD-SPECIFIC GLUTAMATE DEHYDROGENASE"/>
    <property type="match status" value="1"/>
</dbReference>
<dbReference type="Pfam" id="PF21077">
    <property type="entry name" value="GDH_ACT3"/>
    <property type="match status" value="1"/>
</dbReference>
<feature type="domain" description="NAD-glutamate dehydrogenase ACT2" evidence="5">
    <location>
        <begin position="366"/>
        <end position="454"/>
    </location>
</feature>
<feature type="domain" description="NAD-glutamate dehydrogenase ACT3" evidence="6">
    <location>
        <begin position="515"/>
        <end position="577"/>
    </location>
</feature>
<keyword evidence="1" id="KW-0560">Oxidoreductase</keyword>
<dbReference type="Pfam" id="PF21073">
    <property type="entry name" value="GDH_HM1"/>
    <property type="match status" value="1"/>
</dbReference>
<dbReference type="Gene3D" id="3.40.50.720">
    <property type="entry name" value="NAD(P)-binding Rossmann-like Domain"/>
    <property type="match status" value="1"/>
</dbReference>
<dbReference type="Pfam" id="PF21079">
    <property type="entry name" value="GDH_HM2"/>
    <property type="match status" value="1"/>
</dbReference>
<dbReference type="InterPro" id="IPR049064">
    <property type="entry name" value="NAD_Glu_DH_ACT3"/>
</dbReference>
<feature type="domain" description="NAD-specific glutamate dehydrogenase C-terminal" evidence="3">
    <location>
        <begin position="1221"/>
        <end position="1543"/>
    </location>
</feature>
<evidence type="ECO:0000313" key="8">
    <source>
        <dbReference type="Proteomes" id="UP001595887"/>
    </source>
</evidence>
<dbReference type="InterPro" id="IPR007780">
    <property type="entry name" value="NAD_Glu_DH_bac"/>
</dbReference>
<dbReference type="EMBL" id="JBHSDH010000012">
    <property type="protein sequence ID" value="MFC4291557.1"/>
    <property type="molecule type" value="Genomic_DNA"/>
</dbReference>
<dbReference type="PIRSF" id="PIRSF036761">
    <property type="entry name" value="GDH_Mll4104"/>
    <property type="match status" value="1"/>
</dbReference>
<dbReference type="SUPFAM" id="SSF53223">
    <property type="entry name" value="Aminoacid dehydrogenase-like, N-terminal domain"/>
    <property type="match status" value="1"/>
</dbReference>
<dbReference type="Pfam" id="PF21078">
    <property type="entry name" value="GDH_HM3"/>
    <property type="match status" value="1"/>
</dbReference>
<evidence type="ECO:0000256" key="1">
    <source>
        <dbReference type="ARBA" id="ARBA00023002"/>
    </source>
</evidence>
<feature type="domain" description="NAD-glutamate dehydrogenase N-terminal ACT1" evidence="4">
    <location>
        <begin position="50"/>
        <end position="157"/>
    </location>
</feature>
<gene>
    <name evidence="7" type="ORF">ACFOWX_03920</name>
</gene>
<feature type="domain" description="NAD-glutamate dehydrogenase catalytic" evidence="2">
    <location>
        <begin position="684"/>
        <end position="1175"/>
    </location>
</feature>
<comment type="caution">
    <text evidence="7">The sequence shown here is derived from an EMBL/GenBank/DDBJ whole genome shotgun (WGS) entry which is preliminary data.</text>
</comment>
<dbReference type="RefSeq" id="WP_381421506.1">
    <property type="nucleotide sequence ID" value="NZ_JBHSDH010000012.1"/>
</dbReference>
<dbReference type="InterPro" id="IPR049058">
    <property type="entry name" value="NAD_Glu_DH_HM2"/>
</dbReference>
<dbReference type="PANTHER" id="PTHR43403">
    <property type="entry name" value="NAD-SPECIFIC GLUTAMATE DEHYDROGENASE"/>
    <property type="match status" value="1"/>
</dbReference>
<evidence type="ECO:0000259" key="6">
    <source>
        <dbReference type="Pfam" id="PF21077"/>
    </source>
</evidence>
<dbReference type="InterPro" id="IPR049056">
    <property type="entry name" value="NAD_Glu_DH_HM3"/>
</dbReference>
<dbReference type="InterPro" id="IPR048381">
    <property type="entry name" value="GDH_C"/>
</dbReference>
<dbReference type="InterPro" id="IPR046346">
    <property type="entry name" value="Aminoacid_DH-like_N_sf"/>
</dbReference>
<dbReference type="Pfam" id="PF21075">
    <property type="entry name" value="GDH_ACT1"/>
    <property type="match status" value="1"/>
</dbReference>
<dbReference type="Proteomes" id="UP001595887">
    <property type="component" value="Unassembled WGS sequence"/>
</dbReference>
<name>A0ABV8RDS1_9SPHN</name>
<evidence type="ECO:0000259" key="4">
    <source>
        <dbReference type="Pfam" id="PF21075"/>
    </source>
</evidence>
<dbReference type="Pfam" id="PF21074">
    <property type="entry name" value="GDH_C"/>
    <property type="match status" value="1"/>
</dbReference>
<dbReference type="InterPro" id="IPR049062">
    <property type="entry name" value="NAD_Glu_DH_ACT2"/>
</dbReference>
<sequence>MAASKTAKTPATIDSKLIKPMMAAFAANTLPGEDEGFDDAACRDAAYFALETGLTRKAGSVAIKAASFTDQMGRLATRIIICNDDMPFLVDSVAAALVANGVNVQRVIHPVVTVTRNDKGQLLSLSAKRLDDGTAESVIYVEADRIDSKHRRILEQQLTEILFEVRCAVSDWQAMLAEMDKDIAALPGGEGAELIRWFQNGNMTVLGHEHLSRDGKRSSKLGISRASEAPILSEASVALAFDWFEKGGQAPLILKANRLSRVHRNVLLDLLLVPVMDGKKITALSVIAGLWTSEASASGPMEVPLLRTHMQALMQKFGFDPAGHAGKAMAHVLTALPHDLLVSLRPDDLERVTLTAMSLTDRPRPKLLAVRSPLGRHLFVFVWLRRDDVSTAMRQAISNMLTDAAGANLLGWSITLEDAGIALIRYTLDLPDRSVKVDEAGLDEKLELMVRGWEPAVEAELARLLDEKRAAAMLVHYGKAFSATYRAAYSTEEAAQDMLCLVRMEREQTKIVRLHSPDAAASKLGLKVYNAGGALPLSDVVPALENFGFNVIEESPRPLDEGKLAYIHDFTLQLKNNVDVPSVMARADILETALAQVLDGDAENDAFNQLIVAAALEPQAALWLRAWFRYLRQTGLSYGMLNVVEALAKNPAVTQAIIALFAALHDPQAKEDRQKAAAKLERAIDSGLADVAAIDEDRVLRLFRAVVQATLRSNAYAPAAETALAFKLDSAKIPGLPEPKPWREIWVYSPRVEGIHLRAGPVARGGLRWSDRRDDFRTEILGLMKAQRVKNAVIVPTGAKGGFYPKRLPDPRVNRDAWFEEGKESYRIFIRTLLSVTDNIVGGKIVHPKSVVIGDGDDPYFVVAADKGTATFSDTANAIAIEHGFWLGDAFASGGSVGYDHKAMGITAKGGWISVQRHFAEMGIDVQKQPVTAAGIGDMSGDVFGNGMLLSKAIKLVAAFDHRNIFIDPDPDPAKSWKERKRLFALPRSSWEDYDPKLLSKGGGIFSRNAKSVKPSNEICKLLGLDKKEMEPSELIRAILKSEVQLIWFGGIGTYVKDDSESNSEVGDHANDAIRVNAKSVKAKVIGEGANLGITQAGRIAFALNGGRINTDFIDNSAGVDCSDNEVNIKIALNTEMASGALKDAARVKLLASMTHDVAELVLEDNRLQTLALSVAEAGGARDLPAYVRLIETFETAGRLDRAVEGIAQNDELLRRVMDEKGLMRPELSVLLSTAKMMVQDAIEDAAFVNDDVMVDELYAAFPPAMVAKHKSAIASHRLRPQIIATKLANRMINRLGMLHPFELAEEEGCTLGEVARAFTLADRLFGISAIWEAVDNCKMEEAARLTLLRELATEVRAQMADIIRNASNKRSIGDTLAIYQPVVGQLSNARAQLLSTDAKNITEAFGKRLTDSGVPSKIAGQIMRLAQMDGAIGLTALACEQGGDPIRITQAFTALGNALGLGWAQGAAMQMDPKDPWERLLVAGLARDFQEIRLDFLRRGKKGDPVQTTDSWLTDNRANVDKFRSMIDRARTNMAPSAAMLAQIAGQARSLLTR</sequence>